<feature type="domain" description="Radical SAM core" evidence="14">
    <location>
        <begin position="112"/>
        <end position="343"/>
    </location>
</feature>
<evidence type="ECO:0000256" key="7">
    <source>
        <dbReference type="ARBA" id="ARBA00022723"/>
    </source>
</evidence>
<dbReference type="Pfam" id="PF01938">
    <property type="entry name" value="TRAM"/>
    <property type="match status" value="1"/>
</dbReference>
<dbReference type="OrthoDB" id="372134at2157"/>
<dbReference type="InterPro" id="IPR058240">
    <property type="entry name" value="rSAM_sf"/>
</dbReference>
<dbReference type="InterPro" id="IPR005839">
    <property type="entry name" value="Methylthiotransferase"/>
</dbReference>
<dbReference type="AlphaFoldDB" id="E1RGB8"/>
<dbReference type="GO" id="GO:0035598">
    <property type="term" value="F:tRNA (N(6)-L-threonylcarbamoyladenosine(37)-C(2))-methylthiotransferase activity"/>
    <property type="evidence" value="ECO:0007669"/>
    <property type="project" value="UniProtKB-UniRule"/>
</dbReference>
<evidence type="ECO:0000256" key="5">
    <source>
        <dbReference type="ARBA" id="ARBA00022691"/>
    </source>
</evidence>
<dbReference type="Pfam" id="PF00919">
    <property type="entry name" value="UPF0004"/>
    <property type="match status" value="1"/>
</dbReference>
<dbReference type="PROSITE" id="PS01278">
    <property type="entry name" value="MTTASE_RADICAL"/>
    <property type="match status" value="1"/>
</dbReference>
<dbReference type="Gene3D" id="3.80.30.20">
    <property type="entry name" value="tm_1862 like domain"/>
    <property type="match status" value="1"/>
</dbReference>
<dbReference type="SMART" id="SM00729">
    <property type="entry name" value="Elp3"/>
    <property type="match status" value="1"/>
</dbReference>
<dbReference type="SFLD" id="SFLDG01082">
    <property type="entry name" value="B12-binding_domain_containing"/>
    <property type="match status" value="1"/>
</dbReference>
<evidence type="ECO:0000313" key="15">
    <source>
        <dbReference type="EMBL" id="ADN37432.1"/>
    </source>
</evidence>
<dbReference type="NCBIfam" id="TIGR00089">
    <property type="entry name" value="MiaB/RimO family radical SAM methylthiotransferase"/>
    <property type="match status" value="1"/>
</dbReference>
<gene>
    <name evidence="15" type="ordered locus">Mpet_2689</name>
</gene>
<dbReference type="InterPro" id="IPR002792">
    <property type="entry name" value="TRAM_dom"/>
</dbReference>
<evidence type="ECO:0000256" key="6">
    <source>
        <dbReference type="ARBA" id="ARBA00022694"/>
    </source>
</evidence>
<accession>E1RGB8</accession>
<feature type="domain" description="MTTase N-terminal" evidence="13">
    <location>
        <begin position="7"/>
        <end position="107"/>
    </location>
</feature>
<evidence type="ECO:0000259" key="14">
    <source>
        <dbReference type="PROSITE" id="PS51918"/>
    </source>
</evidence>
<evidence type="ECO:0000256" key="10">
    <source>
        <dbReference type="ARBA" id="ARBA00051661"/>
    </source>
</evidence>
<dbReference type="RefSeq" id="WP_013330605.1">
    <property type="nucleotide sequence ID" value="NC_014507.1"/>
</dbReference>
<dbReference type="InterPro" id="IPR006638">
    <property type="entry name" value="Elp3/MiaA/NifB-like_rSAM"/>
</dbReference>
<dbReference type="Proteomes" id="UP000006565">
    <property type="component" value="Chromosome"/>
</dbReference>
<keyword evidence="9 11" id="KW-0411">Iron-sulfur</keyword>
<keyword evidence="16" id="KW-1185">Reference proteome</keyword>
<dbReference type="InterPro" id="IPR007197">
    <property type="entry name" value="rSAM"/>
</dbReference>
<evidence type="ECO:0000256" key="4">
    <source>
        <dbReference type="ARBA" id="ARBA00022679"/>
    </source>
</evidence>
<keyword evidence="7 11" id="KW-0479">Metal-binding</keyword>
<evidence type="ECO:0000256" key="9">
    <source>
        <dbReference type="ARBA" id="ARBA00023014"/>
    </source>
</evidence>
<comment type="cofactor">
    <cofactor evidence="11">
        <name>[4Fe-4S] cluster</name>
        <dbReference type="ChEBI" id="CHEBI:49883"/>
    </cofactor>
    <text evidence="11">Binds 1 or 2 [4Fe-4S] cluster. One cluster is coordinated with 3 cysteines and an exchangeable S-adenosyl-L-methionine.</text>
</comment>
<dbReference type="CDD" id="cd01335">
    <property type="entry name" value="Radical_SAM"/>
    <property type="match status" value="1"/>
</dbReference>
<comment type="catalytic activity">
    <reaction evidence="10 11">
        <text>N(6)-L-threonylcarbamoyladenosine(37) in tRNA + (sulfur carrier)-SH + AH2 + 2 S-adenosyl-L-methionine = 2-methylsulfanyl-N(6)-L-threonylcarbamoyladenosine(37) in tRNA + (sulfur carrier)-H + 5'-deoxyadenosine + L-methionine + A + S-adenosyl-L-homocysteine + 2 H(+)</text>
        <dbReference type="Rhea" id="RHEA:37075"/>
        <dbReference type="Rhea" id="RHEA-COMP:10163"/>
        <dbReference type="Rhea" id="RHEA-COMP:11092"/>
        <dbReference type="Rhea" id="RHEA-COMP:14737"/>
        <dbReference type="Rhea" id="RHEA-COMP:14739"/>
        <dbReference type="ChEBI" id="CHEBI:13193"/>
        <dbReference type="ChEBI" id="CHEBI:15378"/>
        <dbReference type="ChEBI" id="CHEBI:17319"/>
        <dbReference type="ChEBI" id="CHEBI:17499"/>
        <dbReference type="ChEBI" id="CHEBI:29917"/>
        <dbReference type="ChEBI" id="CHEBI:57844"/>
        <dbReference type="ChEBI" id="CHEBI:57856"/>
        <dbReference type="ChEBI" id="CHEBI:59789"/>
        <dbReference type="ChEBI" id="CHEBI:64428"/>
        <dbReference type="ChEBI" id="CHEBI:74418"/>
        <dbReference type="ChEBI" id="CHEBI:74420"/>
        <dbReference type="EC" id="2.8.4.5"/>
    </reaction>
</comment>
<dbReference type="FunFam" id="3.80.30.20:FF:000002">
    <property type="entry name" value="threonylcarbamoyladenosine tRNA methylthiotransferase isoform X2"/>
    <property type="match status" value="1"/>
</dbReference>
<keyword evidence="6 11" id="KW-0819">tRNA processing</keyword>
<keyword evidence="8 11" id="KW-0408">Iron</keyword>
<keyword evidence="5 11" id="KW-0949">S-adenosyl-L-methionine</keyword>
<dbReference type="PANTHER" id="PTHR11918">
    <property type="entry name" value="RADICAL SAM PROTEINS"/>
    <property type="match status" value="1"/>
</dbReference>
<sequence>MHTLKDKKIHLETYGCTFNFADTEKIVRVAEKQGCSIVPPGEAEAVIINTCTVVAQTERAMLRVIAEFPDKEIYVTGCMAVVQPDLIYGVRPDARLILPEDLNRCPETIGSLVDGSTGIVQTARGCVSRCAYCITRSARGRLRSFPEDKIIEEIERLVSAGAVEIQLTGQDLSAYGMDTGSSLPDLLNRINSLEGEFMVRVGMMNPSTAIPLTDELSDAFLGEKIFSFAHLPVQSGSDKVLSDMKRGYQVQDFRNLVAELRKKDPGIRISTDFIVGYPTETEEDFLKTLALLEEIRPTKVNITRFSAREGTDAAKLKDIPDWIKKERSRALTIAANRLYDSVNESFIGKDLDVIVTERKRAGSCIARDKSYNNIVIEEELDAGTRCRVRIVSHRRHYLIGERIG</sequence>
<dbReference type="HOGENOM" id="CLU_018697_4_2_2"/>
<dbReference type="InterPro" id="IPR020612">
    <property type="entry name" value="Methylthiotransferase_CS"/>
</dbReference>
<dbReference type="PROSITE" id="PS51918">
    <property type="entry name" value="RADICAL_SAM"/>
    <property type="match status" value="1"/>
</dbReference>
<evidence type="ECO:0000256" key="3">
    <source>
        <dbReference type="ARBA" id="ARBA00022485"/>
    </source>
</evidence>
<dbReference type="STRING" id="679926.Mpet_2689"/>
<feature type="domain" description="TRAM" evidence="12">
    <location>
        <begin position="344"/>
        <end position="404"/>
    </location>
</feature>
<comment type="function">
    <text evidence="1 11">Catalyzes the methylthiolation of N6-threonylcarbamoyladenosine (t(6)A), leading to the formation of 2-methylthio-N6-threonylcarbamoyladenosine (ms(2)t(6)A) at position 37 in tRNAs that read codons beginning with adenine.</text>
</comment>
<dbReference type="InterPro" id="IPR006466">
    <property type="entry name" value="MiaB-like_arc_euk"/>
</dbReference>
<dbReference type="KEGG" id="mpi:Mpet_2689"/>
<evidence type="ECO:0000256" key="1">
    <source>
        <dbReference type="ARBA" id="ARBA00002399"/>
    </source>
</evidence>
<dbReference type="Gene3D" id="3.40.50.12160">
    <property type="entry name" value="Methylthiotransferase, N-terminal domain"/>
    <property type="match status" value="1"/>
</dbReference>
<name>E1RGB8_METP4</name>
<keyword evidence="4 11" id="KW-0808">Transferase</keyword>
<dbReference type="InterPro" id="IPR023404">
    <property type="entry name" value="rSAM_horseshoe"/>
</dbReference>
<evidence type="ECO:0000259" key="13">
    <source>
        <dbReference type="PROSITE" id="PS51449"/>
    </source>
</evidence>
<proteinExistence type="inferred from homology"/>
<dbReference type="Pfam" id="PF04055">
    <property type="entry name" value="Radical_SAM"/>
    <property type="match status" value="1"/>
</dbReference>
<dbReference type="PROSITE" id="PS50926">
    <property type="entry name" value="TRAM"/>
    <property type="match status" value="1"/>
</dbReference>
<evidence type="ECO:0000256" key="8">
    <source>
        <dbReference type="ARBA" id="ARBA00023004"/>
    </source>
</evidence>
<protein>
    <recommendedName>
        <fullName evidence="11">tRNA-t(6)A37 methylthiotransferase</fullName>
        <ecNumber evidence="11">2.8.4.5</ecNumber>
    </recommendedName>
</protein>
<evidence type="ECO:0000256" key="2">
    <source>
        <dbReference type="ARBA" id="ARBA00008616"/>
    </source>
</evidence>
<dbReference type="GO" id="GO:0046872">
    <property type="term" value="F:metal ion binding"/>
    <property type="evidence" value="ECO:0007669"/>
    <property type="project" value="UniProtKB-UniRule"/>
</dbReference>
<dbReference type="GO" id="GO:0051539">
    <property type="term" value="F:4 iron, 4 sulfur cluster binding"/>
    <property type="evidence" value="ECO:0007669"/>
    <property type="project" value="UniProtKB-UniRule"/>
</dbReference>
<evidence type="ECO:0000256" key="11">
    <source>
        <dbReference type="RuleBase" id="RU368081"/>
    </source>
</evidence>
<dbReference type="NCBIfam" id="TIGR01578">
    <property type="entry name" value="MiaB-like-B"/>
    <property type="match status" value="1"/>
</dbReference>
<dbReference type="InterPro" id="IPR038135">
    <property type="entry name" value="Methylthiotransferase_N_sf"/>
</dbReference>
<dbReference type="GeneID" id="9745184"/>
<organism evidence="15 16">
    <name type="scientific">Methanolacinia petrolearia (strain DSM 11571 / OCM 486 / SEBR 4847)</name>
    <name type="common">Methanoplanus petrolearius</name>
    <dbReference type="NCBI Taxonomy" id="679926"/>
    <lineage>
        <taxon>Archaea</taxon>
        <taxon>Methanobacteriati</taxon>
        <taxon>Methanobacteriota</taxon>
        <taxon>Stenosarchaea group</taxon>
        <taxon>Methanomicrobia</taxon>
        <taxon>Methanomicrobiales</taxon>
        <taxon>Methanomicrobiaceae</taxon>
        <taxon>Methanolacinia</taxon>
    </lineage>
</organism>
<dbReference type="eggNOG" id="arCOG01358">
    <property type="taxonomic scope" value="Archaea"/>
</dbReference>
<evidence type="ECO:0000259" key="12">
    <source>
        <dbReference type="PROSITE" id="PS50926"/>
    </source>
</evidence>
<keyword evidence="3 11" id="KW-0004">4Fe-4S</keyword>
<dbReference type="EMBL" id="CP002117">
    <property type="protein sequence ID" value="ADN37432.1"/>
    <property type="molecule type" value="Genomic_DNA"/>
</dbReference>
<reference evidence="15 16" key="1">
    <citation type="journal article" date="2010" name="Stand. Genomic Sci.">
        <title>Complete genome sequence of Methanoplanus petrolearius type strain (SEBR 4847).</title>
        <authorList>
            <person name="Brambilla E."/>
            <person name="Djao O.D."/>
            <person name="Daligault H."/>
            <person name="Lapidus A."/>
            <person name="Lucas S."/>
            <person name="Hammon N."/>
            <person name="Nolan M."/>
            <person name="Tice H."/>
            <person name="Cheng J.F."/>
            <person name="Han C."/>
            <person name="Tapia R."/>
            <person name="Goodwin L."/>
            <person name="Pitluck S."/>
            <person name="Liolios K."/>
            <person name="Ivanova N."/>
            <person name="Mavromatis K."/>
            <person name="Mikhailova N."/>
            <person name="Pati A."/>
            <person name="Chen A."/>
            <person name="Palaniappan K."/>
            <person name="Land M."/>
            <person name="Hauser L."/>
            <person name="Chang Y.J."/>
            <person name="Jeffries C.D."/>
            <person name="Rohde M."/>
            <person name="Spring S."/>
            <person name="Sikorski J."/>
            <person name="Goker M."/>
            <person name="Woyke T."/>
            <person name="Bristow J."/>
            <person name="Eisen J.A."/>
            <person name="Markowitz V."/>
            <person name="Hugenholtz P."/>
            <person name="Kyrpides N.C."/>
            <person name="Klenk H.P."/>
        </authorList>
    </citation>
    <scope>NUCLEOTIDE SEQUENCE [LARGE SCALE GENOMIC DNA]</scope>
    <source>
        <strain evidence="16">DSM 11571 / OCM 486 / SEBR 4847</strain>
    </source>
</reference>
<dbReference type="SFLD" id="SFLDS00029">
    <property type="entry name" value="Radical_SAM"/>
    <property type="match status" value="1"/>
</dbReference>
<dbReference type="InterPro" id="IPR013848">
    <property type="entry name" value="Methylthiotransferase_N"/>
</dbReference>
<comment type="similarity">
    <text evidence="2 11">Belongs to the methylthiotransferase family. CDKAL1 subfamily.</text>
</comment>
<dbReference type="PANTHER" id="PTHR11918:SF45">
    <property type="entry name" value="THREONYLCARBAMOYLADENOSINE TRNA METHYLTHIOTRANSFERASE"/>
    <property type="match status" value="1"/>
</dbReference>
<dbReference type="PROSITE" id="PS51449">
    <property type="entry name" value="MTTASE_N"/>
    <property type="match status" value="1"/>
</dbReference>
<evidence type="ECO:0000313" key="16">
    <source>
        <dbReference type="Proteomes" id="UP000006565"/>
    </source>
</evidence>
<dbReference type="EC" id="2.8.4.5" evidence="11"/>
<dbReference type="SUPFAM" id="SSF102114">
    <property type="entry name" value="Radical SAM enzymes"/>
    <property type="match status" value="1"/>
</dbReference>